<sequence length="666" mass="77573">MQSDINNIEAISKIKKIIMKMAFKQQDTIDFCSWAILKKNNLVNGEAPSTDEKMYDILSNKSHTDRIKQKSGPLLYYKEHGNLISAKIDNLIFADRTQWRKTVYSHFIEMRPGHEIGNNTLVKLRKIEETLFSKNWFQAALDFYDIINTDWLCNLMGLQQANEMNYEEERHEFESDVYLPSIASVESIGVGALQPSSSMKDYIKDFGKICEDESNLCTILDKYFYKYGHIPLCYKYSLYSMLDSFFVKYSYNQQQRWESLWLWADSKESPLPRYHVCCYFVRNSNDISEEQLKILCNELFNIIHMPVDKGVELQWTLAWKLRCNTAKHFGQFFEGQLPGANTERIYSQAWWMAEKVANIFSNSSEGIVISQKYMLPSGEFSSDMVWQMTRPRTQSSSIRYATLLTRSLWAVAIIPQIDNKFFDYICKTKPPKVELFVNSVIDSLIGCFPLIIVDQANSVYAYDQTCIKACEYLSVNYPDTEIKQQFSTLLSIVKQQLNTDNLIEQMSKISESDDIDQLITVVAMRVMAFTDLIPDENEVWKIYNEDWLEKMFLSVNERISYTIIISLIEIMLQKQNKWAWQLPHLFSIVCKNHINSEEIKKLAFACVVVSSICSDTCSALKRTLLENKSDISELQNEWSKRLREIYHIVPDCTKSRLRPAILCLDS</sequence>
<proteinExistence type="predicted"/>
<dbReference type="AlphaFoldDB" id="A0A286TXQ7"/>
<gene>
    <name evidence="1" type="ORF">SCALIN_C13_0188</name>
</gene>
<organism evidence="1 2">
    <name type="scientific">Candidatus Scalindua japonica</name>
    <dbReference type="NCBI Taxonomy" id="1284222"/>
    <lineage>
        <taxon>Bacteria</taxon>
        <taxon>Pseudomonadati</taxon>
        <taxon>Planctomycetota</taxon>
        <taxon>Candidatus Brocadiia</taxon>
        <taxon>Candidatus Brocadiales</taxon>
        <taxon>Candidatus Scalinduaceae</taxon>
        <taxon>Candidatus Scalindua</taxon>
    </lineage>
</organism>
<dbReference type="Proteomes" id="UP000218542">
    <property type="component" value="Unassembled WGS sequence"/>
</dbReference>
<dbReference type="EMBL" id="BAOS01000013">
    <property type="protein sequence ID" value="GAX60673.1"/>
    <property type="molecule type" value="Genomic_DNA"/>
</dbReference>
<reference evidence="2" key="1">
    <citation type="journal article" date="2017" name="Environ. Microbiol. Rep.">
        <title>Genetic Diversity of Marine Anaerobic Ammonium-Oxidizing Bacteria as Revealed by Genomic and Proteomic Analyses of 'Candidatus Scalindua japonica'.</title>
        <authorList>
            <person name="Oshiki M."/>
            <person name="Mizuto K."/>
            <person name="Kimura Z."/>
            <person name="Kindaichi T."/>
            <person name="Satoh H."/>
            <person name="Okabe S."/>
        </authorList>
    </citation>
    <scope>NUCLEOTIDE SEQUENCE [LARGE SCALE GENOMIC DNA]</scope>
    <source>
        <strain evidence="2">husup-a2</strain>
    </source>
</reference>
<accession>A0A286TXQ7</accession>
<protein>
    <submittedName>
        <fullName evidence="1">Karyopherin (Importin) beta</fullName>
    </submittedName>
</protein>
<name>A0A286TXQ7_9BACT</name>
<evidence type="ECO:0000313" key="2">
    <source>
        <dbReference type="Proteomes" id="UP000218542"/>
    </source>
</evidence>
<evidence type="ECO:0000313" key="1">
    <source>
        <dbReference type="EMBL" id="GAX60673.1"/>
    </source>
</evidence>
<keyword evidence="2" id="KW-1185">Reference proteome</keyword>
<comment type="caution">
    <text evidence="1">The sequence shown here is derived from an EMBL/GenBank/DDBJ whole genome shotgun (WGS) entry which is preliminary data.</text>
</comment>